<reference evidence="1 2" key="1">
    <citation type="submission" date="2021-03" db="EMBL/GenBank/DDBJ databases">
        <title>Antimicrobial resistance genes in bacteria isolated from Japanese honey, and their potential for conferring macrolide and lincosamide resistance in the American foulbrood pathogen Paenibacillus larvae.</title>
        <authorList>
            <person name="Okamoto M."/>
            <person name="Kumagai M."/>
            <person name="Kanamori H."/>
            <person name="Takamatsu D."/>
        </authorList>
    </citation>
    <scope>NUCLEOTIDE SEQUENCE [LARGE SCALE GENOMIC DNA]</scope>
    <source>
        <strain evidence="1 2">J34TS1</strain>
    </source>
</reference>
<gene>
    <name evidence="1" type="primary">ytxH</name>
    <name evidence="1" type="ORF">J34TS1_37950</name>
</gene>
<evidence type="ECO:0000313" key="1">
    <source>
        <dbReference type="EMBL" id="GIO49030.1"/>
    </source>
</evidence>
<proteinExistence type="predicted"/>
<name>A0A920CS86_9BACL</name>
<dbReference type="PANTHER" id="PTHR35792">
    <property type="entry name" value="GENERAL STRESS PROTEIN"/>
    <property type="match status" value="1"/>
</dbReference>
<organism evidence="1 2">
    <name type="scientific">Paenibacillus azoreducens</name>
    <dbReference type="NCBI Taxonomy" id="116718"/>
    <lineage>
        <taxon>Bacteria</taxon>
        <taxon>Bacillati</taxon>
        <taxon>Bacillota</taxon>
        <taxon>Bacilli</taxon>
        <taxon>Bacillales</taxon>
        <taxon>Paenibacillaceae</taxon>
        <taxon>Paenibacillus</taxon>
    </lineage>
</organism>
<protein>
    <recommendedName>
        <fullName evidence="3">YtxH domain-containing protein</fullName>
    </recommendedName>
</protein>
<accession>A0A920CS86</accession>
<sequence length="119" mass="12937">MKEKNKSLLWGALIGSVVGSVTALLFAPKSGKELRQDIAEGARTIGNKTQELAEKVGEQSASLIGKVRDTAGNVIHDIRSWRKSDEDEETSEMARISSFEDGGGKEAVFVEDSEQDELK</sequence>
<comment type="caution">
    <text evidence="1">The sequence shown here is derived from an EMBL/GenBank/DDBJ whole genome shotgun (WGS) entry which is preliminary data.</text>
</comment>
<dbReference type="Pfam" id="PF12732">
    <property type="entry name" value="YtxH"/>
    <property type="match status" value="1"/>
</dbReference>
<dbReference type="InterPro" id="IPR052928">
    <property type="entry name" value="Desiccation-related_membrane"/>
</dbReference>
<evidence type="ECO:0000313" key="2">
    <source>
        <dbReference type="Proteomes" id="UP000682811"/>
    </source>
</evidence>
<dbReference type="PANTHER" id="PTHR35792:SF1">
    <property type="entry name" value="SLL0268 PROTEIN"/>
    <property type="match status" value="1"/>
</dbReference>
<dbReference type="Proteomes" id="UP000682811">
    <property type="component" value="Unassembled WGS sequence"/>
</dbReference>
<dbReference type="RefSeq" id="WP_212979605.1">
    <property type="nucleotide sequence ID" value="NZ_AP025343.1"/>
</dbReference>
<dbReference type="EMBL" id="BORT01000018">
    <property type="protein sequence ID" value="GIO49030.1"/>
    <property type="molecule type" value="Genomic_DNA"/>
</dbReference>
<keyword evidence="2" id="KW-1185">Reference proteome</keyword>
<evidence type="ECO:0008006" key="3">
    <source>
        <dbReference type="Google" id="ProtNLM"/>
    </source>
</evidence>
<dbReference type="InterPro" id="IPR024623">
    <property type="entry name" value="YtxH"/>
</dbReference>
<dbReference type="AlphaFoldDB" id="A0A920CS86"/>